<proteinExistence type="predicted"/>
<feature type="transmembrane region" description="Helical" evidence="6">
    <location>
        <begin position="133"/>
        <end position="151"/>
    </location>
</feature>
<keyword evidence="9" id="KW-1185">Reference proteome</keyword>
<evidence type="ECO:0000256" key="2">
    <source>
        <dbReference type="ARBA" id="ARBA00022692"/>
    </source>
</evidence>
<organism evidence="8 9">
    <name type="scientific">Coccomyxa subellipsoidea</name>
    <dbReference type="NCBI Taxonomy" id="248742"/>
    <lineage>
        <taxon>Eukaryota</taxon>
        <taxon>Viridiplantae</taxon>
        <taxon>Chlorophyta</taxon>
        <taxon>core chlorophytes</taxon>
        <taxon>Trebouxiophyceae</taxon>
        <taxon>Trebouxiophyceae incertae sedis</taxon>
        <taxon>Coccomyxaceae</taxon>
        <taxon>Coccomyxa</taxon>
    </lineage>
</organism>
<evidence type="ECO:0000256" key="1">
    <source>
        <dbReference type="ARBA" id="ARBA00004141"/>
    </source>
</evidence>
<keyword evidence="3" id="KW-0029">Amino-acid transport</keyword>
<evidence type="ECO:0000256" key="6">
    <source>
        <dbReference type="SAM" id="Phobius"/>
    </source>
</evidence>
<name>A0ABR2YJW2_9CHLO</name>
<dbReference type="PANTHER" id="PTHR22950:SF702">
    <property type="entry name" value="AMINO ACID TRANSPORTER PROTEIN"/>
    <property type="match status" value="1"/>
</dbReference>
<dbReference type="InterPro" id="IPR013057">
    <property type="entry name" value="AA_transpt_TM"/>
</dbReference>
<evidence type="ECO:0000256" key="3">
    <source>
        <dbReference type="ARBA" id="ARBA00022970"/>
    </source>
</evidence>
<gene>
    <name evidence="8" type="ORF">WJX75_008674</name>
</gene>
<feature type="transmembrane region" description="Helical" evidence="6">
    <location>
        <begin position="94"/>
        <end position="113"/>
    </location>
</feature>
<feature type="transmembrane region" description="Helical" evidence="6">
    <location>
        <begin position="326"/>
        <end position="344"/>
    </location>
</feature>
<comment type="caution">
    <text evidence="8">The sequence shown here is derived from an EMBL/GenBank/DDBJ whole genome shotgun (WGS) entry which is preliminary data.</text>
</comment>
<protein>
    <recommendedName>
        <fullName evidence="7">Amino acid transporter transmembrane domain-containing protein</fullName>
    </recommendedName>
</protein>
<feature type="transmembrane region" description="Helical" evidence="6">
    <location>
        <begin position="163"/>
        <end position="184"/>
    </location>
</feature>
<keyword evidence="3" id="KW-0813">Transport</keyword>
<sequence length="422" mass="44648">MGLVKEESRVRLLTSAVFTLTLSILGSSVLPVPFAFSRMGLLLGVLTMAVVAYSNSLTSVLLLRAAGLTGHDSYEGVAQAVGGRAWKVVTQVSLILLLFGTVIGDLALLADVGQRALRRLSPSPPALLVDHDGRGIMVVLTLCVVLPLCLLRKMRSLETAAQAGVVIVAALAGIIVTEAAQYGFPALRNGELPLWGIKLSADLPEAFAVLGFAFYVQPMLMPLLHEMPPGPASVNITCTAVRIVVGIVASVVYGVIGIFGAARYGTKTEGNVLVNEWLGGPAEGFLDLAIAAYLSISIPPMQMSCRYTLDVLLAGEDAPFSRRRHMLETCFIVFTSLAVALAFPTGAEKIFAVTGATAVCIVCYVIPVALHLKIYCSQGGYAQLDRVATNGLHAPLLQDGVDGLEEEKDVVVLGSSEERPYI</sequence>
<evidence type="ECO:0000256" key="4">
    <source>
        <dbReference type="ARBA" id="ARBA00022989"/>
    </source>
</evidence>
<evidence type="ECO:0000313" key="8">
    <source>
        <dbReference type="EMBL" id="KAK9906824.1"/>
    </source>
</evidence>
<comment type="subcellular location">
    <subcellularLocation>
        <location evidence="1">Membrane</location>
        <topology evidence="1">Multi-pass membrane protein</topology>
    </subcellularLocation>
</comment>
<feature type="transmembrane region" description="Helical" evidence="6">
    <location>
        <begin position="42"/>
        <end position="63"/>
    </location>
</feature>
<feature type="transmembrane region" description="Helical" evidence="6">
    <location>
        <begin position="204"/>
        <end position="224"/>
    </location>
</feature>
<feature type="transmembrane region" description="Helical" evidence="6">
    <location>
        <begin position="12"/>
        <end position="36"/>
    </location>
</feature>
<dbReference type="Proteomes" id="UP001491310">
    <property type="component" value="Unassembled WGS sequence"/>
</dbReference>
<dbReference type="Pfam" id="PF01490">
    <property type="entry name" value="Aa_trans"/>
    <property type="match status" value="1"/>
</dbReference>
<feature type="transmembrane region" description="Helical" evidence="6">
    <location>
        <begin position="350"/>
        <end position="370"/>
    </location>
</feature>
<evidence type="ECO:0000256" key="5">
    <source>
        <dbReference type="ARBA" id="ARBA00023136"/>
    </source>
</evidence>
<reference evidence="8 9" key="1">
    <citation type="journal article" date="2024" name="Nat. Commun.">
        <title>Phylogenomics reveals the evolutionary origins of lichenization in chlorophyte algae.</title>
        <authorList>
            <person name="Puginier C."/>
            <person name="Libourel C."/>
            <person name="Otte J."/>
            <person name="Skaloud P."/>
            <person name="Haon M."/>
            <person name="Grisel S."/>
            <person name="Petersen M."/>
            <person name="Berrin J.G."/>
            <person name="Delaux P.M."/>
            <person name="Dal Grande F."/>
            <person name="Keller J."/>
        </authorList>
    </citation>
    <scope>NUCLEOTIDE SEQUENCE [LARGE SCALE GENOMIC DNA]</scope>
    <source>
        <strain evidence="8 9">SAG 216-7</strain>
    </source>
</reference>
<keyword evidence="4 6" id="KW-1133">Transmembrane helix</keyword>
<dbReference type="EMBL" id="JALJOT010000010">
    <property type="protein sequence ID" value="KAK9906824.1"/>
    <property type="molecule type" value="Genomic_DNA"/>
</dbReference>
<evidence type="ECO:0000313" key="9">
    <source>
        <dbReference type="Proteomes" id="UP001491310"/>
    </source>
</evidence>
<evidence type="ECO:0000259" key="7">
    <source>
        <dbReference type="Pfam" id="PF01490"/>
    </source>
</evidence>
<keyword evidence="5 6" id="KW-0472">Membrane</keyword>
<feature type="transmembrane region" description="Helical" evidence="6">
    <location>
        <begin position="284"/>
        <end position="305"/>
    </location>
</feature>
<keyword evidence="2 6" id="KW-0812">Transmembrane</keyword>
<feature type="domain" description="Amino acid transporter transmembrane" evidence="7">
    <location>
        <begin position="14"/>
        <end position="375"/>
    </location>
</feature>
<feature type="transmembrane region" description="Helical" evidence="6">
    <location>
        <begin position="236"/>
        <end position="264"/>
    </location>
</feature>
<accession>A0ABR2YJW2</accession>
<dbReference type="PANTHER" id="PTHR22950">
    <property type="entry name" value="AMINO ACID TRANSPORTER"/>
    <property type="match status" value="1"/>
</dbReference>